<keyword evidence="4 8" id="KW-0812">Transmembrane</keyword>
<evidence type="ECO:0000256" key="6">
    <source>
        <dbReference type="ARBA" id="ARBA00023136"/>
    </source>
</evidence>
<feature type="transmembrane region" description="Helical" evidence="8">
    <location>
        <begin position="879"/>
        <end position="899"/>
    </location>
</feature>
<feature type="compositionally biased region" description="Polar residues" evidence="7">
    <location>
        <begin position="1212"/>
        <end position="1224"/>
    </location>
</feature>
<comment type="caution">
    <text evidence="12">The sequence shown here is derived from an EMBL/GenBank/DDBJ whole genome shotgun (WGS) entry which is preliminary data.</text>
</comment>
<evidence type="ECO:0000256" key="1">
    <source>
        <dbReference type="ARBA" id="ARBA00004141"/>
    </source>
</evidence>
<feature type="compositionally biased region" description="Basic and acidic residues" evidence="7">
    <location>
        <begin position="314"/>
        <end position="323"/>
    </location>
</feature>
<keyword evidence="13" id="KW-1185">Reference proteome</keyword>
<evidence type="ECO:0000256" key="2">
    <source>
        <dbReference type="ARBA" id="ARBA00007779"/>
    </source>
</evidence>
<feature type="region of interest" description="Disordered" evidence="7">
    <location>
        <begin position="306"/>
        <end position="335"/>
    </location>
</feature>
<evidence type="ECO:0000256" key="3">
    <source>
        <dbReference type="ARBA" id="ARBA00022448"/>
    </source>
</evidence>
<dbReference type="InterPro" id="IPR032880">
    <property type="entry name" value="CSC1/OSCA1-like_N"/>
</dbReference>
<dbReference type="InterPro" id="IPR045122">
    <property type="entry name" value="Csc1-like"/>
</dbReference>
<feature type="domain" description="CSC1/OSCA1-like N-terminal transmembrane" evidence="10">
    <location>
        <begin position="62"/>
        <end position="184"/>
    </location>
</feature>
<feature type="transmembrane region" description="Helical" evidence="8">
    <location>
        <begin position="622"/>
        <end position="651"/>
    </location>
</feature>
<dbReference type="InterPro" id="IPR003864">
    <property type="entry name" value="CSC1/OSCA1-like_7TM"/>
</dbReference>
<evidence type="ECO:0000259" key="10">
    <source>
        <dbReference type="Pfam" id="PF13967"/>
    </source>
</evidence>
<feature type="region of interest" description="Disordered" evidence="7">
    <location>
        <begin position="1159"/>
        <end position="1281"/>
    </location>
</feature>
<evidence type="ECO:0000256" key="5">
    <source>
        <dbReference type="ARBA" id="ARBA00022989"/>
    </source>
</evidence>
<comment type="subcellular location">
    <subcellularLocation>
        <location evidence="1">Membrane</location>
        <topology evidence="1">Multi-pass membrane protein</topology>
    </subcellularLocation>
</comment>
<evidence type="ECO:0000259" key="11">
    <source>
        <dbReference type="Pfam" id="PF14703"/>
    </source>
</evidence>
<evidence type="ECO:0000256" key="4">
    <source>
        <dbReference type="ARBA" id="ARBA00022692"/>
    </source>
</evidence>
<evidence type="ECO:0000313" key="13">
    <source>
        <dbReference type="Proteomes" id="UP001063166"/>
    </source>
</evidence>
<dbReference type="Pfam" id="PF14703">
    <property type="entry name" value="PHM7_cyt"/>
    <property type="match status" value="1"/>
</dbReference>
<comment type="similarity">
    <text evidence="2">Belongs to the CSC1 (TC 1.A.17) family.</text>
</comment>
<dbReference type="Pfam" id="PF02714">
    <property type="entry name" value="RSN1_7TM"/>
    <property type="match status" value="1"/>
</dbReference>
<keyword evidence="5 8" id="KW-1133">Transmembrane helix</keyword>
<dbReference type="OrthoDB" id="1689567at2759"/>
<evidence type="ECO:0000256" key="7">
    <source>
        <dbReference type="SAM" id="MobiDB-lite"/>
    </source>
</evidence>
<dbReference type="PANTHER" id="PTHR13018">
    <property type="entry name" value="PROBABLE MEMBRANE PROTEIN DUF221-RELATED"/>
    <property type="match status" value="1"/>
</dbReference>
<proteinExistence type="inferred from homology"/>
<feature type="compositionally biased region" description="Polar residues" evidence="7">
    <location>
        <begin position="324"/>
        <end position="333"/>
    </location>
</feature>
<feature type="transmembrane region" description="Helical" evidence="8">
    <location>
        <begin position="115"/>
        <end position="135"/>
    </location>
</feature>
<evidence type="ECO:0000313" key="12">
    <source>
        <dbReference type="EMBL" id="GLB38399.1"/>
    </source>
</evidence>
<feature type="transmembrane region" description="Helical" evidence="8">
    <location>
        <begin position="165"/>
        <end position="187"/>
    </location>
</feature>
<feature type="transmembrane region" description="Helical" evidence="8">
    <location>
        <begin position="20"/>
        <end position="37"/>
    </location>
</feature>
<feature type="compositionally biased region" description="Basic and acidic residues" evidence="7">
    <location>
        <begin position="1182"/>
        <end position="1192"/>
    </location>
</feature>
<feature type="domain" description="CSC1/OSCA1-like 7TM region" evidence="9">
    <location>
        <begin position="621"/>
        <end position="896"/>
    </location>
</feature>
<feature type="compositionally biased region" description="Basic residues" evidence="7">
    <location>
        <begin position="1198"/>
        <end position="1209"/>
    </location>
</feature>
<dbReference type="GO" id="GO:0005227">
    <property type="term" value="F:calcium-activated cation channel activity"/>
    <property type="evidence" value="ECO:0007669"/>
    <property type="project" value="InterPro"/>
</dbReference>
<feature type="compositionally biased region" description="Polar residues" evidence="7">
    <location>
        <begin position="1242"/>
        <end position="1258"/>
    </location>
</feature>
<keyword evidence="3" id="KW-0813">Transport</keyword>
<feature type="compositionally biased region" description="Basic and acidic residues" evidence="7">
    <location>
        <begin position="1271"/>
        <end position="1281"/>
    </location>
</feature>
<organism evidence="12 13">
    <name type="scientific">Lyophyllum shimeji</name>
    <name type="common">Hon-shimeji</name>
    <name type="synonym">Tricholoma shimeji</name>
    <dbReference type="NCBI Taxonomy" id="47721"/>
    <lineage>
        <taxon>Eukaryota</taxon>
        <taxon>Fungi</taxon>
        <taxon>Dikarya</taxon>
        <taxon>Basidiomycota</taxon>
        <taxon>Agaricomycotina</taxon>
        <taxon>Agaricomycetes</taxon>
        <taxon>Agaricomycetidae</taxon>
        <taxon>Agaricales</taxon>
        <taxon>Tricholomatineae</taxon>
        <taxon>Lyophyllaceae</taxon>
        <taxon>Lyophyllum</taxon>
    </lineage>
</organism>
<feature type="transmembrane region" description="Helical" evidence="8">
    <location>
        <begin position="671"/>
        <end position="695"/>
    </location>
</feature>
<accession>A0A9P3PMZ0</accession>
<dbReference type="Proteomes" id="UP001063166">
    <property type="component" value="Unassembled WGS sequence"/>
</dbReference>
<feature type="transmembrane region" description="Helical" evidence="8">
    <location>
        <begin position="768"/>
        <end position="794"/>
    </location>
</feature>
<dbReference type="GO" id="GO:0005886">
    <property type="term" value="C:plasma membrane"/>
    <property type="evidence" value="ECO:0007669"/>
    <property type="project" value="TreeGrafter"/>
</dbReference>
<feature type="region of interest" description="Disordered" evidence="7">
    <location>
        <begin position="1000"/>
        <end position="1019"/>
    </location>
</feature>
<feature type="transmembrane region" description="Helical" evidence="8">
    <location>
        <begin position="716"/>
        <end position="739"/>
    </location>
</feature>
<sequence length="1361" mass="152963">MGDIQTRPFSKNYSGLANQSVIAIGITVLCVTGHELMKRKRRRGLYTTEAGFGSRESWEFGYLYQGRSWAKNPSPPSPSGWPLSWVKQVIEFPEAKMLELRGVDATLYIRFLRGCFWFTLLQTFTTFPILFPIHVEFSEANVPPKSMTRASISSLVGTAKGRSLLWIHICLLFWVTLSWMATILWICNGAFQLRRARLKLLSKRVASTERDVQYHPHPHPQYGFTDVPTLDRDHPNTGLRLRTVMVSNVPQPLRNEKDLKEYFEYYMSRKLEKPSMGITSSTQPGFINKSFAFLFNRAKKIPAHLPPIPLISPGDHEPPKGKQDPNSPVSPSRDNVPEIERVVIVRKMTDIASLLERREEILRLLETAHIKLANKALVAVKEAMDRRHADMPVASGQNRAAEIARKRRSLAVDLERGEPELVLDEEKRMDQLIQVLGPFVEEFGLQESLSLRSKKVITASSGYAFRKLRAQPSEDSDGASTPATAYPPVRPAASESPRRKTIWEALHSLPRSSLDPYQPLINLSLLFRGKTVPAIDYYTAKLNLLSSLVTEARSKALHDYEPVSTAFVTFADPADARRACKYLAVHPNNPLACLVTMAPMYQDLDWNRVMKSSFNVEFVKDWVVNVGVWAFTLFWLFPVSLLVGLVSIQNISTFWPSLKRYLDRHPWQEEVIQSFAPTLLVALLSLLIPLILLLIAKKAHTITTLSAMHDRIMARYYKFLIVNVLVFFCVGTAVLQSFLQSFKLSGGTTRPDVLQVIADSFPTAGPFYVGWLIFTTAMHGGFEIALLGLPLIMYPSTSRQVTPRKRTVGIRPRTFNFYYWLPSHLLVIHVSLLFCILNPFVIPFGALYFFVQSGVVKNQLIHVYAKHYEANGQLILIRVVRYSLDGLILAQAVFLAYMVVLKKSANVGLAAFLIVFTALVKLLMTRMCRAQFEQDDIEEAEILCGRPQGERDTDVVEESRKDSTDLGGAALIGSKPQRSAFLTWKLPEWVNFSYSAMQHRPHHPRRRPANPFRPHTQDFSRLNSMSQDIRGLARHASEAPPKASLDEFPWGGVSPTKEKGIHQNILEATGPVVEHPPPIPWDDETTADLPYDNPFYTRTFDNVLWLPRNPAGVLNLDDTFDLKFSLCVDVAVGQLGTWLGLGQASSPVAISDGLSFPPAPTSSLSATPSVDGTEEIDLPPEIARRVQSREDGVEQTLRPRRPSAYRRKLSGATISSTLTGQSPRLPSVLRENSLPQGFRSFSDGNQASQGRGRSSSILSVLGPYPRSQRSRSAEHRNEERPATLQVHAEVLSGPLNVSSSRLSVASRARSHNVSAREAIYNEVLAEEQVALIDRIEDEEAETQKAASTKSWLTSWMFRKRE</sequence>
<feature type="domain" description="CSC1/OSCA1-like cytosolic" evidence="11">
    <location>
        <begin position="338"/>
        <end position="606"/>
    </location>
</feature>
<dbReference type="Pfam" id="PF13967">
    <property type="entry name" value="RSN1_TM"/>
    <property type="match status" value="1"/>
</dbReference>
<dbReference type="EMBL" id="BRPK01000005">
    <property type="protein sequence ID" value="GLB38399.1"/>
    <property type="molecule type" value="Genomic_DNA"/>
</dbReference>
<protein>
    <submittedName>
        <fullName evidence="12">Cytosolic domain of 10TM putative phosphate transporter</fullName>
    </submittedName>
</protein>
<dbReference type="PANTHER" id="PTHR13018:SF139">
    <property type="entry name" value="PHOSPHATE METABOLISM PROTEIN 7"/>
    <property type="match status" value="1"/>
</dbReference>
<evidence type="ECO:0000256" key="8">
    <source>
        <dbReference type="SAM" id="Phobius"/>
    </source>
</evidence>
<name>A0A9P3PMZ0_LYOSH</name>
<feature type="region of interest" description="Disordered" evidence="7">
    <location>
        <begin position="469"/>
        <end position="493"/>
    </location>
</feature>
<feature type="transmembrane region" description="Helical" evidence="8">
    <location>
        <begin position="905"/>
        <end position="924"/>
    </location>
</feature>
<keyword evidence="6 8" id="KW-0472">Membrane</keyword>
<gene>
    <name evidence="12" type="ORF">LshimejAT787_0502640</name>
</gene>
<evidence type="ECO:0000259" key="9">
    <source>
        <dbReference type="Pfam" id="PF02714"/>
    </source>
</evidence>
<reference evidence="12" key="1">
    <citation type="submission" date="2022-07" db="EMBL/GenBank/DDBJ databases">
        <title>The genome of Lyophyllum shimeji provides insight into the initial evolution of ectomycorrhizal fungal genome.</title>
        <authorList>
            <person name="Kobayashi Y."/>
            <person name="Shibata T."/>
            <person name="Hirakawa H."/>
            <person name="Shigenobu S."/>
            <person name="Nishiyama T."/>
            <person name="Yamada A."/>
            <person name="Hasebe M."/>
            <person name="Kawaguchi M."/>
        </authorList>
    </citation>
    <scope>NUCLEOTIDE SEQUENCE</scope>
    <source>
        <strain evidence="12">AT787</strain>
    </source>
</reference>
<dbReference type="InterPro" id="IPR027815">
    <property type="entry name" value="CSC1/OSCA1-like_cyt"/>
</dbReference>